<dbReference type="Gene3D" id="3.40.640.10">
    <property type="entry name" value="Type I PLP-dependent aspartate aminotransferase-like (Major domain)"/>
    <property type="match status" value="1"/>
</dbReference>
<feature type="compositionally biased region" description="Basic and acidic residues" evidence="5">
    <location>
        <begin position="156"/>
        <end position="170"/>
    </location>
</feature>
<evidence type="ECO:0000256" key="4">
    <source>
        <dbReference type="ARBA" id="ARBA00022898"/>
    </source>
</evidence>
<dbReference type="Gene3D" id="3.90.1150.10">
    <property type="entry name" value="Aspartate Aminotransferase, domain 1"/>
    <property type="match status" value="1"/>
</dbReference>
<dbReference type="EMBL" id="JAJVDC020000081">
    <property type="protein sequence ID" value="KAL1626462.1"/>
    <property type="molecule type" value="Genomic_DNA"/>
</dbReference>
<keyword evidence="3" id="KW-0808">Transferase</keyword>
<proteinExistence type="inferred from homology"/>
<keyword evidence="4" id="KW-0663">Pyridoxal phosphate</keyword>
<feature type="region of interest" description="Disordered" evidence="5">
    <location>
        <begin position="156"/>
        <end position="188"/>
    </location>
</feature>
<comment type="similarity">
    <text evidence="2">Belongs to the class-II pyridoxal-phosphate-dependent aminotransferase family. BioF subfamily.</text>
</comment>
<organism evidence="6 7">
    <name type="scientific">Neofusicoccum ribis</name>
    <dbReference type="NCBI Taxonomy" id="45134"/>
    <lineage>
        <taxon>Eukaryota</taxon>
        <taxon>Fungi</taxon>
        <taxon>Dikarya</taxon>
        <taxon>Ascomycota</taxon>
        <taxon>Pezizomycotina</taxon>
        <taxon>Dothideomycetes</taxon>
        <taxon>Dothideomycetes incertae sedis</taxon>
        <taxon>Botryosphaeriales</taxon>
        <taxon>Botryosphaeriaceae</taxon>
        <taxon>Neofusicoccum</taxon>
    </lineage>
</organism>
<evidence type="ECO:0000256" key="1">
    <source>
        <dbReference type="ARBA" id="ARBA00001933"/>
    </source>
</evidence>
<gene>
    <name evidence="6" type="ORF">SLS56_006773</name>
</gene>
<evidence type="ECO:0000313" key="7">
    <source>
        <dbReference type="Proteomes" id="UP001521116"/>
    </source>
</evidence>
<sequence>MAIVLSSPITRDYLINYARSLIYTTALPYPTLASIKATYDFMIAGHTEPLLQSLHSLIHRTHALLLSLSTSHPRLIQLNPLPATPSPIIPIFTPSPRSLAAHCQRSGYMVRAIVPPTVPAGSERVRVCLHAGNTVAEVEGLVGAVRGWVELQEEKEKESQQEEVRLEERSAAGGVGQGSGAVLEKARL</sequence>
<keyword evidence="7" id="KW-1185">Reference proteome</keyword>
<reference evidence="6 7" key="1">
    <citation type="submission" date="2024-02" db="EMBL/GenBank/DDBJ databases">
        <title>De novo assembly and annotation of 12 fungi associated with fruit tree decline syndrome in Ontario, Canada.</title>
        <authorList>
            <person name="Sulman M."/>
            <person name="Ellouze W."/>
            <person name="Ilyukhin E."/>
        </authorList>
    </citation>
    <scope>NUCLEOTIDE SEQUENCE [LARGE SCALE GENOMIC DNA]</scope>
    <source>
        <strain evidence="6 7">M1-105</strain>
    </source>
</reference>
<evidence type="ECO:0000256" key="3">
    <source>
        <dbReference type="ARBA" id="ARBA00022679"/>
    </source>
</evidence>
<dbReference type="PANTHER" id="PTHR13693:SF77">
    <property type="entry name" value="8-AMINO-7-OXONONANOATE SYNTHASE"/>
    <property type="match status" value="1"/>
</dbReference>
<dbReference type="InterPro" id="IPR015421">
    <property type="entry name" value="PyrdxlP-dep_Trfase_major"/>
</dbReference>
<evidence type="ECO:0000256" key="5">
    <source>
        <dbReference type="SAM" id="MobiDB-lite"/>
    </source>
</evidence>
<evidence type="ECO:0008006" key="8">
    <source>
        <dbReference type="Google" id="ProtNLM"/>
    </source>
</evidence>
<accession>A0ABR3SPS0</accession>
<dbReference type="InterPro" id="IPR015424">
    <property type="entry name" value="PyrdxlP-dep_Trfase"/>
</dbReference>
<dbReference type="InterPro" id="IPR050087">
    <property type="entry name" value="AON_synthase_class-II"/>
</dbReference>
<name>A0ABR3SPS0_9PEZI</name>
<comment type="cofactor">
    <cofactor evidence="1">
        <name>pyridoxal 5'-phosphate</name>
        <dbReference type="ChEBI" id="CHEBI:597326"/>
    </cofactor>
</comment>
<dbReference type="SUPFAM" id="SSF53383">
    <property type="entry name" value="PLP-dependent transferases"/>
    <property type="match status" value="1"/>
</dbReference>
<protein>
    <recommendedName>
        <fullName evidence="8">Aminotransferase class I/classII domain-containing protein</fullName>
    </recommendedName>
</protein>
<evidence type="ECO:0000256" key="2">
    <source>
        <dbReference type="ARBA" id="ARBA00010008"/>
    </source>
</evidence>
<dbReference type="InterPro" id="IPR015422">
    <property type="entry name" value="PyrdxlP-dep_Trfase_small"/>
</dbReference>
<dbReference type="Proteomes" id="UP001521116">
    <property type="component" value="Unassembled WGS sequence"/>
</dbReference>
<evidence type="ECO:0000313" key="6">
    <source>
        <dbReference type="EMBL" id="KAL1626462.1"/>
    </source>
</evidence>
<comment type="caution">
    <text evidence="6">The sequence shown here is derived from an EMBL/GenBank/DDBJ whole genome shotgun (WGS) entry which is preliminary data.</text>
</comment>
<dbReference type="PANTHER" id="PTHR13693">
    <property type="entry name" value="CLASS II AMINOTRANSFERASE/8-AMINO-7-OXONONANOATE SYNTHASE"/>
    <property type="match status" value="1"/>
</dbReference>